<comment type="caution">
    <text evidence="9">The sequence shown here is derived from an EMBL/GenBank/DDBJ whole genome shotgun (WGS) entry which is preliminary data.</text>
</comment>
<dbReference type="SUPFAM" id="SSF50249">
    <property type="entry name" value="Nucleic acid-binding proteins"/>
    <property type="match status" value="2"/>
</dbReference>
<comment type="similarity">
    <text evidence="1">Belongs to the replication factor A protein 1 family.</text>
</comment>
<dbReference type="CDD" id="cd04480">
    <property type="entry name" value="RPA1_DBD_A_like"/>
    <property type="match status" value="1"/>
</dbReference>
<dbReference type="EMBL" id="JASCZI010211507">
    <property type="protein sequence ID" value="MED6193410.1"/>
    <property type="molecule type" value="Genomic_DNA"/>
</dbReference>
<protein>
    <recommendedName>
        <fullName evidence="11">Replication factor A C-terminal domain-containing protein</fullName>
    </recommendedName>
</protein>
<dbReference type="InterPro" id="IPR012340">
    <property type="entry name" value="NA-bd_OB-fold"/>
</dbReference>
<dbReference type="PANTHER" id="PTHR47165">
    <property type="entry name" value="OS03G0429900 PROTEIN"/>
    <property type="match status" value="1"/>
</dbReference>
<evidence type="ECO:0000313" key="9">
    <source>
        <dbReference type="EMBL" id="MED6193410.1"/>
    </source>
</evidence>
<dbReference type="InterPro" id="IPR013955">
    <property type="entry name" value="Rep_factor-A_C"/>
</dbReference>
<evidence type="ECO:0000256" key="5">
    <source>
        <dbReference type="ARBA" id="ARBA00023125"/>
    </source>
</evidence>
<name>A0ABU6X5M1_9FABA</name>
<evidence type="ECO:0000313" key="10">
    <source>
        <dbReference type="Proteomes" id="UP001341840"/>
    </source>
</evidence>
<dbReference type="InterPro" id="IPR003871">
    <property type="entry name" value="RFA1B/D_OB_1st"/>
</dbReference>
<gene>
    <name evidence="9" type="ORF">PIB30_019144</name>
</gene>
<reference evidence="9 10" key="1">
    <citation type="journal article" date="2023" name="Plants (Basel)">
        <title>Bridging the Gap: Combining Genomics and Transcriptomics Approaches to Understand Stylosanthes scabra, an Orphan Legume from the Brazilian Caatinga.</title>
        <authorList>
            <person name="Ferreira-Neto J.R.C."/>
            <person name="da Silva M.D."/>
            <person name="Binneck E."/>
            <person name="de Melo N.F."/>
            <person name="da Silva R.H."/>
            <person name="de Melo A.L.T.M."/>
            <person name="Pandolfi V."/>
            <person name="Bustamante F.O."/>
            <person name="Brasileiro-Vidal A.C."/>
            <person name="Benko-Iseppon A.M."/>
        </authorList>
    </citation>
    <scope>NUCLEOTIDE SEQUENCE [LARGE SCALE GENOMIC DNA]</scope>
    <source>
        <tissue evidence="9">Leaves</tissue>
    </source>
</reference>
<dbReference type="Gene3D" id="2.40.50.140">
    <property type="entry name" value="Nucleic acid-binding proteins"/>
    <property type="match status" value="2"/>
</dbReference>
<accession>A0ABU6X5M1</accession>
<dbReference type="Pfam" id="PF08646">
    <property type="entry name" value="Rep_fac-A_C"/>
    <property type="match status" value="1"/>
</dbReference>
<dbReference type="Pfam" id="PF02721">
    <property type="entry name" value="DUF223"/>
    <property type="match status" value="1"/>
</dbReference>
<evidence type="ECO:0000256" key="1">
    <source>
        <dbReference type="ARBA" id="ARBA00005690"/>
    </source>
</evidence>
<keyword evidence="5" id="KW-0238">DNA-binding</keyword>
<dbReference type="CDD" id="cd04476">
    <property type="entry name" value="RPA1_DBD_C"/>
    <property type="match status" value="1"/>
</dbReference>
<feature type="region of interest" description="Disordered" evidence="6">
    <location>
        <begin position="336"/>
        <end position="381"/>
    </location>
</feature>
<feature type="domain" description="Replication factor A C-terminal" evidence="8">
    <location>
        <begin position="165"/>
        <end position="297"/>
    </location>
</feature>
<sequence>MDTISNICESNSDKIWNLKMRLIRLWKVPSVVDKKYKASLEIVFIDSEGSRINAMVRANHIRLFENMLQEGKAYVISNVAVASNDIKFKPTTHAYRLIFKKETRVYHIEDNTIPLESFQFIPSSKILSETRDDGYLIGSMTISNTNYTTTLMINPDIEAAKASYSTAGIITDIDTKLSWWYKGCKQCFQGLETLSDQFYCTKCDEYYNDFTARYCIRLRIADAPRTASLVIFESASSSFLGISANDLVTKLTMSGEDTSKYPDVLYKFKGKTFIFKVIATLNRLNHFQQCTITISKITCDEEILRAYLEKYNVDLGAFATSTVSPTRENFVVDLAKQKTPSPPEKKKSKAKRSEGSEFNTPPTNKEGESPADKSTVLKSSTKKNLMKEFNVSARKGSKKSIKLNLD</sequence>
<evidence type="ECO:0000256" key="6">
    <source>
        <dbReference type="SAM" id="MobiDB-lite"/>
    </source>
</evidence>
<feature type="domain" description="Replication protein A 70 kDa DNA-binding subunit B/D first OB fold" evidence="7">
    <location>
        <begin position="13"/>
        <end position="106"/>
    </location>
</feature>
<keyword evidence="4" id="KW-0862">Zinc</keyword>
<dbReference type="PANTHER" id="PTHR47165:SF4">
    <property type="entry name" value="OS03G0429900 PROTEIN"/>
    <property type="match status" value="1"/>
</dbReference>
<feature type="compositionally biased region" description="Basic residues" evidence="6">
    <location>
        <begin position="395"/>
        <end position="406"/>
    </location>
</feature>
<evidence type="ECO:0008006" key="11">
    <source>
        <dbReference type="Google" id="ProtNLM"/>
    </source>
</evidence>
<keyword evidence="3" id="KW-0863">Zinc-finger</keyword>
<evidence type="ECO:0000259" key="8">
    <source>
        <dbReference type="Pfam" id="PF08646"/>
    </source>
</evidence>
<dbReference type="Proteomes" id="UP001341840">
    <property type="component" value="Unassembled WGS sequence"/>
</dbReference>
<evidence type="ECO:0000256" key="2">
    <source>
        <dbReference type="ARBA" id="ARBA00022723"/>
    </source>
</evidence>
<dbReference type="InterPro" id="IPR047192">
    <property type="entry name" value="Euk_RPA1_DBD_C"/>
</dbReference>
<evidence type="ECO:0000256" key="3">
    <source>
        <dbReference type="ARBA" id="ARBA00022771"/>
    </source>
</evidence>
<keyword evidence="10" id="KW-1185">Reference proteome</keyword>
<feature type="region of interest" description="Disordered" evidence="6">
    <location>
        <begin position="387"/>
        <end position="406"/>
    </location>
</feature>
<evidence type="ECO:0000256" key="4">
    <source>
        <dbReference type="ARBA" id="ARBA00022833"/>
    </source>
</evidence>
<evidence type="ECO:0000259" key="7">
    <source>
        <dbReference type="Pfam" id="PF02721"/>
    </source>
</evidence>
<proteinExistence type="inferred from homology"/>
<keyword evidence="2" id="KW-0479">Metal-binding</keyword>
<organism evidence="9 10">
    <name type="scientific">Stylosanthes scabra</name>
    <dbReference type="NCBI Taxonomy" id="79078"/>
    <lineage>
        <taxon>Eukaryota</taxon>
        <taxon>Viridiplantae</taxon>
        <taxon>Streptophyta</taxon>
        <taxon>Embryophyta</taxon>
        <taxon>Tracheophyta</taxon>
        <taxon>Spermatophyta</taxon>
        <taxon>Magnoliopsida</taxon>
        <taxon>eudicotyledons</taxon>
        <taxon>Gunneridae</taxon>
        <taxon>Pentapetalae</taxon>
        <taxon>rosids</taxon>
        <taxon>fabids</taxon>
        <taxon>Fabales</taxon>
        <taxon>Fabaceae</taxon>
        <taxon>Papilionoideae</taxon>
        <taxon>50 kb inversion clade</taxon>
        <taxon>dalbergioids sensu lato</taxon>
        <taxon>Dalbergieae</taxon>
        <taxon>Pterocarpus clade</taxon>
        <taxon>Stylosanthes</taxon>
    </lineage>
</organism>